<dbReference type="InterPro" id="IPR029062">
    <property type="entry name" value="Class_I_gatase-like"/>
</dbReference>
<dbReference type="AlphaFoldDB" id="A0A1E7EVS6"/>
<dbReference type="Proteomes" id="UP000095751">
    <property type="component" value="Unassembled WGS sequence"/>
</dbReference>
<dbReference type="GO" id="GO:0044210">
    <property type="term" value="P:'de novo' CTP biosynthetic process"/>
    <property type="evidence" value="ECO:0007669"/>
    <property type="project" value="UniProtKB-UniRule"/>
</dbReference>
<keyword evidence="6 9" id="KW-0315">Glutamine amidotransferase</keyword>
<reference evidence="12 13" key="1">
    <citation type="submission" date="2016-09" db="EMBL/GenBank/DDBJ databases">
        <title>Extensive genetic diversity and differential bi-allelic expression allows diatom success in the polar Southern Ocean.</title>
        <authorList>
            <consortium name="DOE Joint Genome Institute"/>
            <person name="Mock T."/>
            <person name="Otillar R.P."/>
            <person name="Strauss J."/>
            <person name="Dupont C."/>
            <person name="Frickenhaus S."/>
            <person name="Maumus F."/>
            <person name="Mcmullan M."/>
            <person name="Sanges R."/>
            <person name="Schmutz J."/>
            <person name="Toseland A."/>
            <person name="Valas R."/>
            <person name="Veluchamy A."/>
            <person name="Ward B.J."/>
            <person name="Allen A."/>
            <person name="Barry K."/>
            <person name="Falciatore A."/>
            <person name="Ferrante M."/>
            <person name="Fortunato A.E."/>
            <person name="Gloeckner G."/>
            <person name="Gruber A."/>
            <person name="Hipkin R."/>
            <person name="Janech M."/>
            <person name="Kroth P."/>
            <person name="Leese F."/>
            <person name="Lindquist E."/>
            <person name="Lyon B.R."/>
            <person name="Martin J."/>
            <person name="Mayer C."/>
            <person name="Parker M."/>
            <person name="Quesneville H."/>
            <person name="Raymond J."/>
            <person name="Uhlig C."/>
            <person name="Valentin K.U."/>
            <person name="Worden A.Z."/>
            <person name="Armbrust E.V."/>
            <person name="Bowler C."/>
            <person name="Green B."/>
            <person name="Moulton V."/>
            <person name="Van Oosterhout C."/>
            <person name="Grigoriev I."/>
        </authorList>
    </citation>
    <scope>NUCLEOTIDE SEQUENCE [LARGE SCALE GENOMIC DNA]</scope>
    <source>
        <strain evidence="12 13">CCMP1102</strain>
    </source>
</reference>
<dbReference type="UniPathway" id="UPA00159">
    <property type="reaction ID" value="UER00277"/>
</dbReference>
<dbReference type="PANTHER" id="PTHR11550:SF0">
    <property type="entry name" value="CTP SYNTHASE-RELATED"/>
    <property type="match status" value="1"/>
</dbReference>
<comment type="catalytic activity">
    <reaction evidence="8 9">
        <text>UTP + L-glutamine + ATP + H2O = CTP + L-glutamate + ADP + phosphate + 2 H(+)</text>
        <dbReference type="Rhea" id="RHEA:26426"/>
        <dbReference type="ChEBI" id="CHEBI:15377"/>
        <dbReference type="ChEBI" id="CHEBI:15378"/>
        <dbReference type="ChEBI" id="CHEBI:29985"/>
        <dbReference type="ChEBI" id="CHEBI:30616"/>
        <dbReference type="ChEBI" id="CHEBI:37563"/>
        <dbReference type="ChEBI" id="CHEBI:43474"/>
        <dbReference type="ChEBI" id="CHEBI:46398"/>
        <dbReference type="ChEBI" id="CHEBI:58359"/>
        <dbReference type="ChEBI" id="CHEBI:456216"/>
        <dbReference type="EC" id="6.3.4.2"/>
    </reaction>
</comment>
<feature type="domain" description="CTP synthase N-terminal" evidence="11">
    <location>
        <begin position="26"/>
        <end position="300"/>
    </location>
</feature>
<dbReference type="PROSITE" id="PS51273">
    <property type="entry name" value="GATASE_TYPE_1"/>
    <property type="match status" value="1"/>
</dbReference>
<keyword evidence="13" id="KW-1185">Reference proteome</keyword>
<dbReference type="SUPFAM" id="SSF52540">
    <property type="entry name" value="P-loop containing nucleoside triphosphate hydrolases"/>
    <property type="match status" value="1"/>
</dbReference>
<evidence type="ECO:0000259" key="10">
    <source>
        <dbReference type="Pfam" id="PF00117"/>
    </source>
</evidence>
<keyword evidence="4 9" id="KW-0547">Nucleotide-binding</keyword>
<dbReference type="Pfam" id="PF00117">
    <property type="entry name" value="GATase"/>
    <property type="match status" value="1"/>
</dbReference>
<dbReference type="InterPro" id="IPR004468">
    <property type="entry name" value="CTP_synthase"/>
</dbReference>
<dbReference type="GO" id="GO:0019856">
    <property type="term" value="P:pyrimidine nucleobase biosynthetic process"/>
    <property type="evidence" value="ECO:0007669"/>
    <property type="project" value="TreeGrafter"/>
</dbReference>
<dbReference type="InterPro" id="IPR017926">
    <property type="entry name" value="GATASE"/>
</dbReference>
<dbReference type="InterPro" id="IPR033828">
    <property type="entry name" value="GATase1_CTP_Synthase"/>
</dbReference>
<sequence>MWSTIFLLYRASLQDLVEETIASNRKVVVVTGGVVSGIGKGVTASSIGVLFRAMGLRVTALKIDPYLNVDAGTMSPFEHGEVFVLNDGGECDLDLGNYERFLSVFLTKASNLSTGKIYQQVIERERVGDYLGKTVQVVPHVSDAIQEWVLNVSKEPVAQSKKIKDADSPPEVCIVELGGTLGDIESMPFVEALRQLQENIGYKNMCFVHVSLVPEINGEQKTKPTQHSIKTMMQLGLRPDFLCVRGGSPIEDGARDKLSIFTGVPKSAIISLHDVSNIYRVPLMMMDQNVPSMLAQRLRLPQFKPSNDVAYNEVEEELCDIVNSKVIQDWKKLSDSVDTPESECKVAMCGKYCDQGDAYLSVVKALTHAAIATKQKLNIEFIDSSELEEDKEDARSRLAGCDGIVVPGGFGSRGFEGKITAIRFARENKIPFLGICLGMQAAVVEFARSDAGISNAHSAEFKEDLATNEEDVIIFMPEGDRTRMGGTMRLGARETILSDGSLARELYGSERIMERHRHRYEVNPSLVDRLEAKGLHFSGKNTDKSGERMEVIELSKNVHPYFIAAQFHPEFTSRPEQPNPLFLGLLKQIKEEKEGNGATTAEVVDSVL</sequence>
<evidence type="ECO:0000313" key="13">
    <source>
        <dbReference type="Proteomes" id="UP000095751"/>
    </source>
</evidence>
<comment type="function">
    <text evidence="9">Catalyzes the ATP-dependent amination of UTP to CTP with either L-glutamine or ammonia as the source of nitrogen.</text>
</comment>
<dbReference type="GO" id="GO:0003883">
    <property type="term" value="F:CTP synthase activity"/>
    <property type="evidence" value="ECO:0007669"/>
    <property type="project" value="UniProtKB-UniRule"/>
</dbReference>
<comment type="similarity">
    <text evidence="2 9">Belongs to the CTP synthase family.</text>
</comment>
<dbReference type="EMBL" id="KV784373">
    <property type="protein sequence ID" value="OEU10120.1"/>
    <property type="molecule type" value="Genomic_DNA"/>
</dbReference>
<dbReference type="EC" id="6.3.4.2" evidence="9"/>
<keyword evidence="3 9" id="KW-0436">Ligase</keyword>
<dbReference type="GO" id="GO:0042802">
    <property type="term" value="F:identical protein binding"/>
    <property type="evidence" value="ECO:0007669"/>
    <property type="project" value="TreeGrafter"/>
</dbReference>
<dbReference type="KEGG" id="fcy:FRACYDRAFT_228514"/>
<evidence type="ECO:0000256" key="4">
    <source>
        <dbReference type="ARBA" id="ARBA00022741"/>
    </source>
</evidence>
<dbReference type="Gene3D" id="3.40.50.300">
    <property type="entry name" value="P-loop containing nucleotide triphosphate hydrolases"/>
    <property type="match status" value="1"/>
</dbReference>
<evidence type="ECO:0000256" key="6">
    <source>
        <dbReference type="ARBA" id="ARBA00022962"/>
    </source>
</evidence>
<accession>A0A1E7EVS6</accession>
<evidence type="ECO:0000259" key="11">
    <source>
        <dbReference type="Pfam" id="PF06418"/>
    </source>
</evidence>
<dbReference type="CDD" id="cd01746">
    <property type="entry name" value="GATase1_CTP_Synthase"/>
    <property type="match status" value="1"/>
</dbReference>
<evidence type="ECO:0000256" key="2">
    <source>
        <dbReference type="ARBA" id="ARBA00007533"/>
    </source>
</evidence>
<dbReference type="FunFam" id="3.40.50.880:FF:000002">
    <property type="entry name" value="CTP synthase"/>
    <property type="match status" value="1"/>
</dbReference>
<protein>
    <recommendedName>
        <fullName evidence="9">CTP synthase</fullName>
        <ecNumber evidence="9">6.3.4.2</ecNumber>
    </recommendedName>
    <alternativeName>
        <fullName evidence="9">UTP--ammonia ligase</fullName>
    </alternativeName>
</protein>
<organism evidence="12 13">
    <name type="scientific">Fragilariopsis cylindrus CCMP1102</name>
    <dbReference type="NCBI Taxonomy" id="635003"/>
    <lineage>
        <taxon>Eukaryota</taxon>
        <taxon>Sar</taxon>
        <taxon>Stramenopiles</taxon>
        <taxon>Ochrophyta</taxon>
        <taxon>Bacillariophyta</taxon>
        <taxon>Bacillariophyceae</taxon>
        <taxon>Bacillariophycidae</taxon>
        <taxon>Bacillariales</taxon>
        <taxon>Bacillariaceae</taxon>
        <taxon>Fragilariopsis</taxon>
    </lineage>
</organism>
<feature type="domain" description="Glutamine amidotransferase" evidence="10">
    <location>
        <begin position="357"/>
        <end position="587"/>
    </location>
</feature>
<dbReference type="InterPro" id="IPR017456">
    <property type="entry name" value="CTP_synthase_N"/>
</dbReference>
<dbReference type="GO" id="GO:0005524">
    <property type="term" value="F:ATP binding"/>
    <property type="evidence" value="ECO:0007669"/>
    <property type="project" value="UniProtKB-KW"/>
</dbReference>
<name>A0A1E7EVS6_9STRA</name>
<dbReference type="OrthoDB" id="1739076at2759"/>
<evidence type="ECO:0000256" key="1">
    <source>
        <dbReference type="ARBA" id="ARBA00005171"/>
    </source>
</evidence>
<comment type="pathway">
    <text evidence="1 9">Pyrimidine metabolism; CTP biosynthesis via de novo pathway; CTP from UDP: step 2/2.</text>
</comment>
<dbReference type="NCBIfam" id="NF003792">
    <property type="entry name" value="PRK05380.1"/>
    <property type="match status" value="1"/>
</dbReference>
<dbReference type="HAMAP" id="MF_01227">
    <property type="entry name" value="PyrG"/>
    <property type="match status" value="1"/>
</dbReference>
<dbReference type="Pfam" id="PF06418">
    <property type="entry name" value="CTP_synth_N"/>
    <property type="match status" value="1"/>
</dbReference>
<dbReference type="Gene3D" id="3.40.50.880">
    <property type="match status" value="1"/>
</dbReference>
<evidence type="ECO:0000256" key="9">
    <source>
        <dbReference type="RuleBase" id="RU810713"/>
    </source>
</evidence>
<evidence type="ECO:0000256" key="8">
    <source>
        <dbReference type="ARBA" id="ARBA00047781"/>
    </source>
</evidence>
<keyword evidence="7 9" id="KW-0665">Pyrimidine biosynthesis</keyword>
<dbReference type="InParanoid" id="A0A1E7EVS6"/>
<evidence type="ECO:0000256" key="3">
    <source>
        <dbReference type="ARBA" id="ARBA00022598"/>
    </source>
</evidence>
<dbReference type="NCBIfam" id="TIGR00337">
    <property type="entry name" value="PyrG"/>
    <property type="match status" value="1"/>
</dbReference>
<evidence type="ECO:0000256" key="5">
    <source>
        <dbReference type="ARBA" id="ARBA00022840"/>
    </source>
</evidence>
<proteinExistence type="inferred from homology"/>
<evidence type="ECO:0000256" key="7">
    <source>
        <dbReference type="ARBA" id="ARBA00022975"/>
    </source>
</evidence>
<dbReference type="CDD" id="cd03113">
    <property type="entry name" value="CTPS_N"/>
    <property type="match status" value="1"/>
</dbReference>
<dbReference type="SUPFAM" id="SSF52317">
    <property type="entry name" value="Class I glutamine amidotransferase-like"/>
    <property type="match status" value="1"/>
</dbReference>
<dbReference type="InterPro" id="IPR027417">
    <property type="entry name" value="P-loop_NTPase"/>
</dbReference>
<dbReference type="PANTHER" id="PTHR11550">
    <property type="entry name" value="CTP SYNTHASE"/>
    <property type="match status" value="1"/>
</dbReference>
<keyword evidence="5 9" id="KW-0067">ATP-binding</keyword>
<gene>
    <name evidence="12" type="ORF">FRACYDRAFT_228514</name>
</gene>
<evidence type="ECO:0000313" key="12">
    <source>
        <dbReference type="EMBL" id="OEU10120.1"/>
    </source>
</evidence>
<dbReference type="FunFam" id="3.40.50.300:FF:000207">
    <property type="entry name" value="CTP synthase"/>
    <property type="match status" value="1"/>
</dbReference>